<evidence type="ECO:0000256" key="3">
    <source>
        <dbReference type="SAM" id="MobiDB-lite"/>
    </source>
</evidence>
<sequence>MSQTQPLDPAAEADRAAVDNLLRCWVRETGVERPADGVLRLELAAAGTAVEAPVRYWSAVGWHRFGTARLPSGAPACATALAALLGVEAAGGDPESVADLTGRVADSVRRVTGFVRARAAVPGDPAGTTPFLAAEQALLTGHPLHPTPKSREGLTEAEGARYSPETRGAFPLHWFAADPAVVSSDSSLGRSAADLLASLAGDAPARPGGTVLVPAHPWQARDAVHRPAVRALLDAGLLHDLGPAGPAWSPTSSVRTVYRADAPVMLKFSLGLRITNSRRENMRAELHRGLAVDRLLTAGLEGALQAAHPGFGIVRDPAWLAVDPAPVGTGHGSGGGEGEGGSGGGGGEDGTGLDVVVRANPFAAGAAPQALCVAGLVAPRPDLPGGRSHLAALVHALAERTGRPVAEAAEEWFTRYTRHVVAPVLWLHAVYGLGLEAHQQNTLVVLDADGLPAGGRYRDNQGYYFSPARSGALYRWVPGVGRDLGTYAADEVIDERLAYYVGVNNLLGVVGALGSQGLADEARLLAVADRFLAGAAAEHGDRLRLASLLRDEPVLRCKANLLTRVRGMDELTGPLEAQSVYVDIANPLVEVRK</sequence>
<dbReference type="AlphaFoldDB" id="A0A1Y2NS77"/>
<dbReference type="InterPro" id="IPR022770">
    <property type="entry name" value="IucA/IucC-like_C"/>
</dbReference>
<reference evidence="6 9" key="1">
    <citation type="submission" date="2013-05" db="EMBL/GenBank/DDBJ databases">
        <title>Genome Sequence of Streptomyces fradiae.</title>
        <authorList>
            <person name="Kirby R."/>
        </authorList>
    </citation>
    <scope>NUCLEOTIDE SEQUENCE [LARGE SCALE GENOMIC DNA]</scope>
    <source>
        <strain evidence="6 9">ATCC 10745</strain>
    </source>
</reference>
<dbReference type="EMBL" id="ASYR01000011">
    <property type="protein sequence ID" value="KAF0649947.1"/>
    <property type="molecule type" value="Genomic_DNA"/>
</dbReference>
<evidence type="ECO:0000313" key="9">
    <source>
        <dbReference type="Proteomes" id="UP000731519"/>
    </source>
</evidence>
<dbReference type="Proteomes" id="UP000731519">
    <property type="component" value="Unassembled WGS sequence"/>
</dbReference>
<name>A0A1Y2NS77_STRFR</name>
<reference evidence="7 8" key="2">
    <citation type="submission" date="2016-09" db="EMBL/GenBank/DDBJ databases">
        <title>Streptomyces fradiae DSM40063, a candidate organism with high potential of specific P450 cytochromes.</title>
        <authorList>
            <person name="Grumaz C."/>
            <person name="Vainshtein Y."/>
            <person name="Kirstahler P."/>
            <person name="Sohn K."/>
        </authorList>
    </citation>
    <scope>NUCLEOTIDE SEQUENCE [LARGE SCALE GENOMIC DNA]</scope>
    <source>
        <strain evidence="7 8">DSM 40063</strain>
    </source>
</reference>
<evidence type="ECO:0000259" key="4">
    <source>
        <dbReference type="Pfam" id="PF04183"/>
    </source>
</evidence>
<comment type="similarity">
    <text evidence="2">Belongs to the IucA/IucC family.</text>
</comment>
<comment type="caution">
    <text evidence="7">The sequence shown here is derived from an EMBL/GenBank/DDBJ whole genome shotgun (WGS) entry which is preliminary data.</text>
</comment>
<feature type="compositionally biased region" description="Gly residues" evidence="3">
    <location>
        <begin position="329"/>
        <end position="350"/>
    </location>
</feature>
<protein>
    <submittedName>
        <fullName evidence="6">IucA/IucC family protein</fullName>
    </submittedName>
    <submittedName>
        <fullName evidence="7">N(2)-citryl-N(6)-acetyl-N(6)-hydroxylysine synthase</fullName>
        <ecNumber evidence="7">6.3.2.38</ecNumber>
    </submittedName>
</protein>
<dbReference type="PANTHER" id="PTHR34384:SF5">
    <property type="entry name" value="L-2,3-DIAMINOPROPANOATE--CITRATE LIGASE"/>
    <property type="match status" value="1"/>
</dbReference>
<dbReference type="Pfam" id="PF06276">
    <property type="entry name" value="FhuF"/>
    <property type="match status" value="1"/>
</dbReference>
<dbReference type="Proteomes" id="UP000194318">
    <property type="component" value="Unassembled WGS sequence"/>
</dbReference>
<evidence type="ECO:0000256" key="2">
    <source>
        <dbReference type="ARBA" id="ARBA00007832"/>
    </source>
</evidence>
<dbReference type="RefSeq" id="WP_037938195.1">
    <property type="nucleotide sequence ID" value="NZ_ASYR01000011.1"/>
</dbReference>
<evidence type="ECO:0000313" key="8">
    <source>
        <dbReference type="Proteomes" id="UP000194318"/>
    </source>
</evidence>
<evidence type="ECO:0000256" key="1">
    <source>
        <dbReference type="ARBA" id="ARBA00004924"/>
    </source>
</evidence>
<comment type="pathway">
    <text evidence="1">Siderophore biosynthesis.</text>
</comment>
<proteinExistence type="inferred from homology"/>
<evidence type="ECO:0000259" key="5">
    <source>
        <dbReference type="Pfam" id="PF06276"/>
    </source>
</evidence>
<gene>
    <name evidence="7" type="primary">iucA</name>
    <name evidence="7" type="ORF">BG846_04592</name>
    <name evidence="6" type="ORF">K701_11170</name>
</gene>
<dbReference type="Pfam" id="PF04183">
    <property type="entry name" value="IucA_IucC"/>
    <property type="match status" value="1"/>
</dbReference>
<evidence type="ECO:0000313" key="6">
    <source>
        <dbReference type="EMBL" id="KAF0649947.1"/>
    </source>
</evidence>
<dbReference type="GO" id="GO:0016881">
    <property type="term" value="F:acid-amino acid ligase activity"/>
    <property type="evidence" value="ECO:0007669"/>
    <property type="project" value="UniProtKB-ARBA"/>
</dbReference>
<dbReference type="EMBL" id="MIFZ01000307">
    <property type="protein sequence ID" value="OSY49798.1"/>
    <property type="molecule type" value="Genomic_DNA"/>
</dbReference>
<dbReference type="EC" id="6.3.2.38" evidence="7"/>
<dbReference type="GO" id="GO:0019290">
    <property type="term" value="P:siderophore biosynthetic process"/>
    <property type="evidence" value="ECO:0007669"/>
    <property type="project" value="InterPro"/>
</dbReference>
<keyword evidence="7" id="KW-0436">Ligase</keyword>
<feature type="region of interest" description="Disordered" evidence="3">
    <location>
        <begin position="324"/>
        <end position="351"/>
    </location>
</feature>
<evidence type="ECO:0000313" key="7">
    <source>
        <dbReference type="EMBL" id="OSY49798.1"/>
    </source>
</evidence>
<feature type="domain" description="Aerobactin siderophore biosynthesis IucA/IucC-like C-terminal" evidence="5">
    <location>
        <begin position="410"/>
        <end position="572"/>
    </location>
</feature>
<dbReference type="InterPro" id="IPR037455">
    <property type="entry name" value="LucA/IucC-like"/>
</dbReference>
<dbReference type="Gene3D" id="6.10.250.3370">
    <property type="match status" value="1"/>
</dbReference>
<accession>A0A1Y2NS77</accession>
<dbReference type="GeneID" id="91406280"/>
<dbReference type="InterPro" id="IPR007310">
    <property type="entry name" value="Aerobactin_biosyn_IucA/IucC_N"/>
</dbReference>
<dbReference type="Gene3D" id="1.10.510.40">
    <property type="match status" value="1"/>
</dbReference>
<dbReference type="PANTHER" id="PTHR34384">
    <property type="entry name" value="L-2,3-DIAMINOPROPANOATE--CITRATE LIGASE"/>
    <property type="match status" value="1"/>
</dbReference>
<keyword evidence="9" id="KW-1185">Reference proteome</keyword>
<organism evidence="7 8">
    <name type="scientific">Streptomyces fradiae ATCC 10745 = DSM 40063</name>
    <dbReference type="NCBI Taxonomy" id="1319510"/>
    <lineage>
        <taxon>Bacteria</taxon>
        <taxon>Bacillati</taxon>
        <taxon>Actinomycetota</taxon>
        <taxon>Actinomycetes</taxon>
        <taxon>Kitasatosporales</taxon>
        <taxon>Streptomycetaceae</taxon>
        <taxon>Streptomyces</taxon>
    </lineage>
</organism>
<feature type="domain" description="Aerobactin siderophore biosynthesis IucA/IucC N-terminal" evidence="4">
    <location>
        <begin position="131"/>
        <end position="378"/>
    </location>
</feature>